<organism evidence="1 2">
    <name type="scientific">Shewanella benthica</name>
    <dbReference type="NCBI Taxonomy" id="43661"/>
    <lineage>
        <taxon>Bacteria</taxon>
        <taxon>Pseudomonadati</taxon>
        <taxon>Pseudomonadota</taxon>
        <taxon>Gammaproteobacteria</taxon>
        <taxon>Alteromonadales</taxon>
        <taxon>Shewanellaceae</taxon>
        <taxon>Shewanella</taxon>
    </lineage>
</organism>
<dbReference type="Proteomes" id="UP000250123">
    <property type="component" value="Chromosome SHEWBE"/>
</dbReference>
<gene>
    <name evidence="1" type="ORF">SHEWBE_1064</name>
</gene>
<reference evidence="2" key="1">
    <citation type="submission" date="2018-06" db="EMBL/GenBank/DDBJ databases">
        <authorList>
            <person name="Cea G.-C."/>
            <person name="William W."/>
        </authorList>
    </citation>
    <scope>NUCLEOTIDE SEQUENCE [LARGE SCALE GENOMIC DNA]</scope>
    <source>
        <strain evidence="2">DB21MT-2</strain>
    </source>
</reference>
<dbReference type="EMBL" id="LS483452">
    <property type="protein sequence ID" value="SQH75033.1"/>
    <property type="molecule type" value="Genomic_DNA"/>
</dbReference>
<name>A0A330M0V3_9GAMM</name>
<dbReference type="KEGG" id="sbk:SHEWBE_1064"/>
<accession>A0A330M0V3</accession>
<dbReference type="SUPFAM" id="SSF55874">
    <property type="entry name" value="ATPase domain of HSP90 chaperone/DNA topoisomerase II/histidine kinase"/>
    <property type="match status" value="1"/>
</dbReference>
<evidence type="ECO:0000313" key="1">
    <source>
        <dbReference type="EMBL" id="SQH75033.1"/>
    </source>
</evidence>
<evidence type="ECO:0000313" key="2">
    <source>
        <dbReference type="Proteomes" id="UP000250123"/>
    </source>
</evidence>
<sequence length="60" mass="6487">MAAEKVELKIFAEPEIQPSPPVLRMLLINLLQNAINASDSGIITLEVCQSCIKVVDQGHG</sequence>
<dbReference type="InterPro" id="IPR036890">
    <property type="entry name" value="HATPase_C_sf"/>
</dbReference>
<proteinExistence type="predicted"/>
<dbReference type="AlphaFoldDB" id="A0A330M0V3"/>
<dbReference type="RefSeq" id="WP_231926416.1">
    <property type="nucleotide sequence ID" value="NZ_LS483452.1"/>
</dbReference>
<protein>
    <submittedName>
        <fullName evidence="1">Uncharacterized protein</fullName>
    </submittedName>
</protein>